<keyword evidence="8 10" id="KW-0539">Nucleus</keyword>
<evidence type="ECO:0000256" key="5">
    <source>
        <dbReference type="ARBA" id="ARBA00023015"/>
    </source>
</evidence>
<keyword evidence="7 10" id="KW-0804">Transcription</keyword>
<evidence type="ECO:0000256" key="3">
    <source>
        <dbReference type="ARBA" id="ARBA00011837"/>
    </source>
</evidence>
<evidence type="ECO:0000256" key="11">
    <source>
        <dbReference type="SAM" id="Coils"/>
    </source>
</evidence>
<proteinExistence type="inferred from homology"/>
<evidence type="ECO:0000256" key="10">
    <source>
        <dbReference type="RuleBase" id="RU366036"/>
    </source>
</evidence>
<evidence type="ECO:0000256" key="7">
    <source>
        <dbReference type="ARBA" id="ARBA00023163"/>
    </source>
</evidence>
<evidence type="ECO:0000256" key="12">
    <source>
        <dbReference type="SAM" id="MobiDB-lite"/>
    </source>
</evidence>
<dbReference type="Pfam" id="PF11221">
    <property type="entry name" value="Med21"/>
    <property type="match status" value="1"/>
</dbReference>
<dbReference type="InterPro" id="IPR021384">
    <property type="entry name" value="Mediator_Med21"/>
</dbReference>
<dbReference type="PANTHER" id="PTHR13381">
    <property type="entry name" value="RNA POLYMERASE II HOLOENZYME COMPONENT SRB7"/>
    <property type="match status" value="1"/>
</dbReference>
<dbReference type="GO" id="GO:0003712">
    <property type="term" value="F:transcription coregulator activity"/>
    <property type="evidence" value="ECO:0007669"/>
    <property type="project" value="TreeGrafter"/>
</dbReference>
<evidence type="ECO:0000256" key="4">
    <source>
        <dbReference type="ARBA" id="ARBA00019691"/>
    </source>
</evidence>
<feature type="region of interest" description="Disordered" evidence="12">
    <location>
        <begin position="163"/>
        <end position="182"/>
    </location>
</feature>
<dbReference type="InterPro" id="IPR037212">
    <property type="entry name" value="Med7/Med21-like"/>
</dbReference>
<comment type="function">
    <text evidence="9 10">Component of the Mediator complex, a coactivator involved in the regulated transcription of nearly all RNA polymerase II-dependent genes. Mediator functions as a bridge to convey information from gene-specific regulatory proteins to the basal RNA polymerase II transcription machinery. Mediator is recruited to promoters by direct interactions with regulatory proteins and serves as a scaffold for the assembly of a functional preinitiation complex with RNA polymerase II and the general transcription factors.</text>
</comment>
<dbReference type="SUPFAM" id="SSF140718">
    <property type="entry name" value="Mediator hinge subcomplex-like"/>
    <property type="match status" value="1"/>
</dbReference>
<comment type="caution">
    <text evidence="13">The sequence shown here is derived from an EMBL/GenBank/DDBJ whole genome shotgun (WGS) entry which is preliminary data.</text>
</comment>
<feature type="compositionally biased region" description="Low complexity" evidence="12">
    <location>
        <begin position="257"/>
        <end position="271"/>
    </location>
</feature>
<accession>A0A9W7SP52</accession>
<organism evidence="13 14">
    <name type="scientific">Teratosphaeria destructans</name>
    <dbReference type="NCBI Taxonomy" id="418781"/>
    <lineage>
        <taxon>Eukaryota</taxon>
        <taxon>Fungi</taxon>
        <taxon>Dikarya</taxon>
        <taxon>Ascomycota</taxon>
        <taxon>Pezizomycotina</taxon>
        <taxon>Dothideomycetes</taxon>
        <taxon>Dothideomycetidae</taxon>
        <taxon>Mycosphaerellales</taxon>
        <taxon>Teratosphaeriaceae</taxon>
        <taxon>Teratosphaeria</taxon>
    </lineage>
</organism>
<dbReference type="OrthoDB" id="526653at2759"/>
<evidence type="ECO:0000256" key="9">
    <source>
        <dbReference type="ARBA" id="ARBA00025687"/>
    </source>
</evidence>
<evidence type="ECO:0000313" key="14">
    <source>
        <dbReference type="Proteomes" id="UP001138500"/>
    </source>
</evidence>
<dbReference type="GO" id="GO:0016592">
    <property type="term" value="C:mediator complex"/>
    <property type="evidence" value="ECO:0007669"/>
    <property type="project" value="UniProtKB-UniRule"/>
</dbReference>
<dbReference type="PANTHER" id="PTHR13381:SF0">
    <property type="entry name" value="MEDIATOR OF RNA POLYMERASE II TRANSCRIPTION SUBUNIT 21"/>
    <property type="match status" value="1"/>
</dbReference>
<evidence type="ECO:0000313" key="13">
    <source>
        <dbReference type="EMBL" id="KAH9826082.1"/>
    </source>
</evidence>
<keyword evidence="6 10" id="KW-0010">Activator</keyword>
<evidence type="ECO:0000256" key="8">
    <source>
        <dbReference type="ARBA" id="ARBA00023242"/>
    </source>
</evidence>
<comment type="subunit">
    <text evidence="3 10">Component of the Mediator complex.</text>
</comment>
<dbReference type="AlphaFoldDB" id="A0A9W7SP52"/>
<feature type="region of interest" description="Disordered" evidence="12">
    <location>
        <begin position="255"/>
        <end position="276"/>
    </location>
</feature>
<dbReference type="EMBL" id="RIBY02002034">
    <property type="protein sequence ID" value="KAH9826082.1"/>
    <property type="molecule type" value="Genomic_DNA"/>
</dbReference>
<evidence type="ECO:0000256" key="1">
    <source>
        <dbReference type="ARBA" id="ARBA00004123"/>
    </source>
</evidence>
<evidence type="ECO:0000256" key="2">
    <source>
        <dbReference type="ARBA" id="ARBA00005770"/>
    </source>
</evidence>
<feature type="coiled-coil region" evidence="11">
    <location>
        <begin position="109"/>
        <end position="143"/>
    </location>
</feature>
<feature type="compositionally biased region" description="Basic and acidic residues" evidence="12">
    <location>
        <begin position="55"/>
        <end position="72"/>
    </location>
</feature>
<sequence length="381" mass="42551">MADRLTQLQDAVDNLLDLMIDSINYIQDKHPHAPITGQPILEAPAPPGAAPKTNGDADSKKEAGDADAPKPETPEAFEAMLREMAKKIVLQEQQAEIIANSLPGLGSSEAKQMKRLAELKIELEDAQRERDEAEKDREAVLDMLTEALKASIKALPVINSKPRSRMELAASSSEDSRYQPPTLQREDAISDLSTYTKLLRQRTLSESSSKMPISLAALSSPQTQTEEDYFNTSTSTSTITTYGPTAEQLRLELDKNTSSSPPTVDPTVPISERSGRRAADYAKRRAEYSRQMAENCITQNGRRLKGRATVQWTRRHCTVYNTALTRPVVDKLADVTRQLKFRACWLGWIWSNFVDDQVVCPDLRQQREDRKASLEAARLLL</sequence>
<dbReference type="Proteomes" id="UP001138500">
    <property type="component" value="Unassembled WGS sequence"/>
</dbReference>
<gene>
    <name evidence="13" type="ORF">Tdes44962_MAKER03734</name>
</gene>
<comment type="similarity">
    <text evidence="2 10">Belongs to the Mediator complex subunit 21 family.</text>
</comment>
<reference evidence="13 14" key="1">
    <citation type="journal article" date="2018" name="IMA Fungus">
        <title>IMA Genome-F 10: Nine draft genome sequences of Claviceps purpurea s.lat., including C. arundinis, C. humidiphila, and C. cf. spartinae, pseudomolecules for the pitch canker pathogen Fusarium circinatum, draft genome of Davidsoniella eucalypti, Grosmannia galeiformis, Quambalaria eucalypti, and Teratosphaeria destructans.</title>
        <authorList>
            <person name="Wingfield B.D."/>
            <person name="Liu M."/>
            <person name="Nguyen H.D."/>
            <person name="Lane F.A."/>
            <person name="Morgan S.W."/>
            <person name="De Vos L."/>
            <person name="Wilken P.M."/>
            <person name="Duong T.A."/>
            <person name="Aylward J."/>
            <person name="Coetzee M.P."/>
            <person name="Dadej K."/>
            <person name="De Beer Z.W."/>
            <person name="Findlay W."/>
            <person name="Havenga M."/>
            <person name="Kolarik M."/>
            <person name="Menzies J.G."/>
            <person name="Naidoo K."/>
            <person name="Pochopski O."/>
            <person name="Shoukouhi P."/>
            <person name="Santana Q.C."/>
            <person name="Seifert K.A."/>
            <person name="Soal N."/>
            <person name="Steenkamp E.T."/>
            <person name="Tatham C.T."/>
            <person name="van der Nest M.A."/>
            <person name="Wingfield M.J."/>
        </authorList>
    </citation>
    <scope>NUCLEOTIDE SEQUENCE [LARGE SCALE GENOMIC DNA]</scope>
    <source>
        <strain evidence="13">CMW44962</strain>
    </source>
</reference>
<dbReference type="GO" id="GO:0006357">
    <property type="term" value="P:regulation of transcription by RNA polymerase II"/>
    <property type="evidence" value="ECO:0007669"/>
    <property type="project" value="TreeGrafter"/>
</dbReference>
<keyword evidence="5 10" id="KW-0805">Transcription regulation</keyword>
<reference evidence="13 14" key="2">
    <citation type="journal article" date="2021" name="Curr. Genet.">
        <title>Genetic response to nitrogen starvation in the aggressive Eucalyptus foliar pathogen Teratosphaeria destructans.</title>
        <authorList>
            <person name="Havenga M."/>
            <person name="Wingfield B.D."/>
            <person name="Wingfield M.J."/>
            <person name="Dreyer L.L."/>
            <person name="Roets F."/>
            <person name="Aylward J."/>
        </authorList>
    </citation>
    <scope>NUCLEOTIDE SEQUENCE [LARGE SCALE GENOMIC DNA]</scope>
    <source>
        <strain evidence="13">CMW44962</strain>
    </source>
</reference>
<comment type="subcellular location">
    <subcellularLocation>
        <location evidence="1 10">Nucleus</location>
    </subcellularLocation>
</comment>
<feature type="region of interest" description="Disordered" evidence="12">
    <location>
        <begin position="217"/>
        <end position="240"/>
    </location>
</feature>
<keyword evidence="14" id="KW-1185">Reference proteome</keyword>
<dbReference type="Gene3D" id="6.10.280.10">
    <property type="entry name" value="Mediator complex, subunit Med21"/>
    <property type="match status" value="1"/>
</dbReference>
<name>A0A9W7SP52_9PEZI</name>
<feature type="region of interest" description="Disordered" evidence="12">
    <location>
        <begin position="34"/>
        <end position="72"/>
    </location>
</feature>
<protein>
    <recommendedName>
        <fullName evidence="4 10">Mediator of RNA polymerase II transcription subunit 21</fullName>
    </recommendedName>
</protein>
<evidence type="ECO:0000256" key="6">
    <source>
        <dbReference type="ARBA" id="ARBA00023159"/>
    </source>
</evidence>
<keyword evidence="11" id="KW-0175">Coiled coil</keyword>